<comment type="caution">
    <text evidence="7">The sequence shown here is derived from an EMBL/GenBank/DDBJ whole genome shotgun (WGS) entry which is preliminary data.</text>
</comment>
<evidence type="ECO:0000259" key="6">
    <source>
        <dbReference type="PROSITE" id="PS50048"/>
    </source>
</evidence>
<dbReference type="InterPro" id="IPR036864">
    <property type="entry name" value="Zn2-C6_fun-type_DNA-bd_sf"/>
</dbReference>
<feature type="compositionally biased region" description="Gly residues" evidence="5">
    <location>
        <begin position="171"/>
        <end position="181"/>
    </location>
</feature>
<dbReference type="SMART" id="SM00066">
    <property type="entry name" value="GAL4"/>
    <property type="match status" value="1"/>
</dbReference>
<dbReference type="SUPFAM" id="SSF57701">
    <property type="entry name" value="Zn2/Cys6 DNA-binding domain"/>
    <property type="match status" value="1"/>
</dbReference>
<dbReference type="Pfam" id="PF00172">
    <property type="entry name" value="Zn_clus"/>
    <property type="match status" value="1"/>
</dbReference>
<dbReference type="GO" id="GO:0008270">
    <property type="term" value="F:zinc ion binding"/>
    <property type="evidence" value="ECO:0007669"/>
    <property type="project" value="InterPro"/>
</dbReference>
<keyword evidence="4" id="KW-0539">Nucleus</keyword>
<protein>
    <recommendedName>
        <fullName evidence="6">Zn(2)-C6 fungal-type domain-containing protein</fullName>
    </recommendedName>
</protein>
<feature type="compositionally biased region" description="Low complexity" evidence="5">
    <location>
        <begin position="113"/>
        <end position="136"/>
    </location>
</feature>
<feature type="domain" description="Zn(2)-C6 fungal-type" evidence="6">
    <location>
        <begin position="11"/>
        <end position="41"/>
    </location>
</feature>
<sequence length="563" mass="59067">MDGKTIRLRASCNACNESKVRCSQSKPTCARCERNGIECIYGLSRRTHKDAPPISMPSSSSQRPRGPSRSSSNGDMKNNSTTVTTTGNANHNSSNSGSSSGNGNGNGNWRGMSAFSKSPTATPSTSHSNTSSDLSAGAQDATLFGDYMSPTATHFMIPPQQQQQQNTASGAGAGAGAGAGGAATPQYHIYTQDPTATDPRHSTGIPMLDFSSLDAVTGGATSSPLDDALSAVVTRFPTPGAEYATTHGNPNNNNPNNNPPPPWATTTDMATFWARQIAMAGPATAPPSPPPPSNGNGNGNGSECSCHAGVMVLLASTRGGGGDDRRLSPDAQLAKLRRCIAACESSMGCAHGHEDAEPVHIMAVATLIGYVINEFEVLAGESPRSLLFSSSASLSGEMMTMAGAGVLGGITDKEGSGLPSGCSDDSSMSSGGGIITNNNNNNQNNINHHTSSSPKPRLSWGVLELEHDDEVDLRQRLYLLSFRRLERLLSQLTVYLRALHDAARTGHPDPSRHMAFVMACEYTRLWLERKAEDVKRLFSVSPGAGDEPVDPALGVGQQQHMEL</sequence>
<feature type="compositionally biased region" description="Polar residues" evidence="5">
    <location>
        <begin position="73"/>
        <end position="86"/>
    </location>
</feature>
<organism evidence="7 8">
    <name type="scientific">Cytospora schulzeri</name>
    <dbReference type="NCBI Taxonomy" id="448051"/>
    <lineage>
        <taxon>Eukaryota</taxon>
        <taxon>Fungi</taxon>
        <taxon>Dikarya</taxon>
        <taxon>Ascomycota</taxon>
        <taxon>Pezizomycotina</taxon>
        <taxon>Sordariomycetes</taxon>
        <taxon>Sordariomycetidae</taxon>
        <taxon>Diaporthales</taxon>
        <taxon>Cytosporaceae</taxon>
        <taxon>Cytospora</taxon>
    </lineage>
</organism>
<dbReference type="OrthoDB" id="2328572at2759"/>
<dbReference type="GO" id="GO:0000981">
    <property type="term" value="F:DNA-binding transcription factor activity, RNA polymerase II-specific"/>
    <property type="evidence" value="ECO:0007669"/>
    <property type="project" value="InterPro"/>
</dbReference>
<evidence type="ECO:0000256" key="4">
    <source>
        <dbReference type="ARBA" id="ARBA00023242"/>
    </source>
</evidence>
<feature type="compositionally biased region" description="Pro residues" evidence="5">
    <location>
        <begin position="284"/>
        <end position="293"/>
    </location>
</feature>
<name>A0A423VNI7_9PEZI</name>
<feature type="region of interest" description="Disordered" evidence="5">
    <location>
        <begin position="436"/>
        <end position="455"/>
    </location>
</feature>
<dbReference type="InterPro" id="IPR050675">
    <property type="entry name" value="OAF3"/>
</dbReference>
<feature type="compositionally biased region" description="Low complexity" evidence="5">
    <location>
        <begin position="52"/>
        <end position="72"/>
    </location>
</feature>
<accession>A0A423VNI7</accession>
<gene>
    <name evidence="7" type="ORF">VMCG_08951</name>
</gene>
<feature type="region of interest" description="Disordered" evidence="5">
    <location>
        <begin position="160"/>
        <end position="185"/>
    </location>
</feature>
<dbReference type="PANTHER" id="PTHR31069:SF31">
    <property type="entry name" value="MONODICTYPHENONE CLUSTER TRANSCRIPTION FACTOR-RELATED"/>
    <property type="match status" value="1"/>
</dbReference>
<evidence type="ECO:0000256" key="3">
    <source>
        <dbReference type="ARBA" id="ARBA00023163"/>
    </source>
</evidence>
<evidence type="ECO:0000256" key="2">
    <source>
        <dbReference type="ARBA" id="ARBA00023125"/>
    </source>
</evidence>
<dbReference type="AlphaFoldDB" id="A0A423VNI7"/>
<reference evidence="7 8" key="1">
    <citation type="submission" date="2015-09" db="EMBL/GenBank/DDBJ databases">
        <title>Host preference determinants of Valsa canker pathogens revealed by comparative genomics.</title>
        <authorList>
            <person name="Yin Z."/>
            <person name="Huang L."/>
        </authorList>
    </citation>
    <scope>NUCLEOTIDE SEQUENCE [LARGE SCALE GENOMIC DNA]</scope>
    <source>
        <strain evidence="7 8">03-1</strain>
    </source>
</reference>
<feature type="region of interest" description="Disordered" evidence="5">
    <location>
        <begin position="281"/>
        <end position="301"/>
    </location>
</feature>
<dbReference type="CDD" id="cd00067">
    <property type="entry name" value="GAL4"/>
    <property type="match status" value="1"/>
</dbReference>
<keyword evidence="1" id="KW-0805">Transcription regulation</keyword>
<evidence type="ECO:0000313" key="7">
    <source>
        <dbReference type="EMBL" id="ROV92573.1"/>
    </source>
</evidence>
<evidence type="ECO:0000256" key="5">
    <source>
        <dbReference type="SAM" id="MobiDB-lite"/>
    </source>
</evidence>
<feature type="region of interest" description="Disordered" evidence="5">
    <location>
        <begin position="47"/>
        <end position="136"/>
    </location>
</feature>
<evidence type="ECO:0000256" key="1">
    <source>
        <dbReference type="ARBA" id="ARBA00023015"/>
    </source>
</evidence>
<dbReference type="PRINTS" id="PR00755">
    <property type="entry name" value="AFLATOXINBRP"/>
</dbReference>
<evidence type="ECO:0000313" key="8">
    <source>
        <dbReference type="Proteomes" id="UP000283895"/>
    </source>
</evidence>
<feature type="region of interest" description="Disordered" evidence="5">
    <location>
        <begin position="240"/>
        <end position="266"/>
    </location>
</feature>
<dbReference type="Gene3D" id="4.10.240.10">
    <property type="entry name" value="Zn(2)-C6 fungal-type DNA-binding domain"/>
    <property type="match status" value="1"/>
</dbReference>
<dbReference type="EMBL" id="LKEA01000049">
    <property type="protein sequence ID" value="ROV92573.1"/>
    <property type="molecule type" value="Genomic_DNA"/>
</dbReference>
<proteinExistence type="predicted"/>
<keyword evidence="8" id="KW-1185">Reference proteome</keyword>
<dbReference type="PANTHER" id="PTHR31069">
    <property type="entry name" value="OLEATE-ACTIVATED TRANSCRIPTION FACTOR 1-RELATED"/>
    <property type="match status" value="1"/>
</dbReference>
<feature type="compositionally biased region" description="Low complexity" evidence="5">
    <location>
        <begin position="87"/>
        <end position="99"/>
    </location>
</feature>
<dbReference type="GO" id="GO:0003677">
    <property type="term" value="F:DNA binding"/>
    <property type="evidence" value="ECO:0007669"/>
    <property type="project" value="UniProtKB-KW"/>
</dbReference>
<keyword evidence="3" id="KW-0804">Transcription</keyword>
<keyword evidence="2" id="KW-0238">DNA-binding</keyword>
<dbReference type="InterPro" id="IPR001138">
    <property type="entry name" value="Zn2Cys6_DnaBD"/>
</dbReference>
<dbReference type="PROSITE" id="PS50048">
    <property type="entry name" value="ZN2_CY6_FUNGAL_2"/>
    <property type="match status" value="1"/>
</dbReference>
<dbReference type="Proteomes" id="UP000283895">
    <property type="component" value="Unassembled WGS sequence"/>
</dbReference>
<feature type="compositionally biased region" description="Low complexity" evidence="5">
    <location>
        <begin position="436"/>
        <end position="453"/>
    </location>
</feature>